<dbReference type="EMBL" id="JBDIVE010000011">
    <property type="protein sequence ID" value="MEN3070229.1"/>
    <property type="molecule type" value="Genomic_DNA"/>
</dbReference>
<protein>
    <submittedName>
        <fullName evidence="1">Uncharacterized protein</fullName>
    </submittedName>
</protein>
<name>A0ABU9Z2Y7_9RHOO</name>
<organism evidence="1 2">
    <name type="scientific">Uliginosibacterium sediminicola</name>
    <dbReference type="NCBI Taxonomy" id="2024550"/>
    <lineage>
        <taxon>Bacteria</taxon>
        <taxon>Pseudomonadati</taxon>
        <taxon>Pseudomonadota</taxon>
        <taxon>Betaproteobacteria</taxon>
        <taxon>Rhodocyclales</taxon>
        <taxon>Zoogloeaceae</taxon>
        <taxon>Uliginosibacterium</taxon>
    </lineage>
</organism>
<evidence type="ECO:0000313" key="1">
    <source>
        <dbReference type="EMBL" id="MEN3070229.1"/>
    </source>
</evidence>
<accession>A0ABU9Z2Y7</accession>
<dbReference type="RefSeq" id="WP_345921004.1">
    <property type="nucleotide sequence ID" value="NZ_JBDIVE010000011.1"/>
</dbReference>
<gene>
    <name evidence="1" type="ORF">ABDB84_17220</name>
</gene>
<sequence>MYSKPMNESQTSATHGVRALAGVLLSVCLLALAVSLGSLARGALQGNIESPLQAQDHASGRVFQLLPGGSALRVLDVRAGVSEIARLSLPPQPIHALRYEPAQQQLVVETAGRNYRYDARDFQLIDDSALAAVSSRTLRD</sequence>
<reference evidence="1 2" key="1">
    <citation type="journal article" date="2018" name="Int. J. Syst. Evol. Microbiol.">
        <title>Uliginosibacterium sediminicola sp. nov., isolated from freshwater sediment.</title>
        <authorList>
            <person name="Hwang W.M."/>
            <person name="Kim S.M."/>
            <person name="Kang K."/>
            <person name="Ahn T.Y."/>
        </authorList>
    </citation>
    <scope>NUCLEOTIDE SEQUENCE [LARGE SCALE GENOMIC DNA]</scope>
    <source>
        <strain evidence="1 2">M1-21</strain>
    </source>
</reference>
<keyword evidence="2" id="KW-1185">Reference proteome</keyword>
<proteinExistence type="predicted"/>
<comment type="caution">
    <text evidence="1">The sequence shown here is derived from an EMBL/GenBank/DDBJ whole genome shotgun (WGS) entry which is preliminary data.</text>
</comment>
<evidence type="ECO:0000313" key="2">
    <source>
        <dbReference type="Proteomes" id="UP001410394"/>
    </source>
</evidence>
<dbReference type="Proteomes" id="UP001410394">
    <property type="component" value="Unassembled WGS sequence"/>
</dbReference>